<dbReference type="InterPro" id="IPR012341">
    <property type="entry name" value="6hp_glycosidase-like_sf"/>
</dbReference>
<accession>A0A482XTA3</accession>
<dbReference type="InterPro" id="IPR007822">
    <property type="entry name" value="LANC-like"/>
</dbReference>
<dbReference type="GO" id="GO:0046872">
    <property type="term" value="F:metal ion binding"/>
    <property type="evidence" value="ECO:0007669"/>
    <property type="project" value="UniProtKB-KW"/>
</dbReference>
<keyword evidence="3" id="KW-0479">Metal-binding</keyword>
<dbReference type="InterPro" id="IPR020464">
    <property type="entry name" value="LanC-like_prot_euk"/>
</dbReference>
<evidence type="ECO:0000313" key="4">
    <source>
        <dbReference type="EMBL" id="RZF48894.1"/>
    </source>
</evidence>
<dbReference type="PANTHER" id="PTHR12736:SF7">
    <property type="entry name" value="LANC-LIKE PROTEIN 3"/>
    <property type="match status" value="1"/>
</dbReference>
<dbReference type="PRINTS" id="PR01951">
    <property type="entry name" value="LANCEUKARYTE"/>
</dbReference>
<comment type="similarity">
    <text evidence="1">Belongs to the LanC-like protein family.</text>
</comment>
<dbReference type="AlphaFoldDB" id="A0A482XTA3"/>
<dbReference type="SMR" id="A0A482XTA3"/>
<protein>
    <recommendedName>
        <fullName evidence="2">LanC-like protein 3 homolog</fullName>
    </recommendedName>
</protein>
<keyword evidence="5" id="KW-1185">Reference proteome</keyword>
<evidence type="ECO:0000256" key="1">
    <source>
        <dbReference type="ARBA" id="ARBA00007179"/>
    </source>
</evidence>
<dbReference type="SUPFAM" id="SSF158745">
    <property type="entry name" value="LanC-like"/>
    <property type="match status" value="1"/>
</dbReference>
<name>A0A482XTA3_LAOST</name>
<dbReference type="Pfam" id="PF05147">
    <property type="entry name" value="LANC_like"/>
    <property type="match status" value="1"/>
</dbReference>
<keyword evidence="3" id="KW-0862">Zinc</keyword>
<reference evidence="4 5" key="1">
    <citation type="journal article" date="2017" name="Gigascience">
        <title>Genome sequence of the small brown planthopper, Laodelphax striatellus.</title>
        <authorList>
            <person name="Zhu J."/>
            <person name="Jiang F."/>
            <person name="Wang X."/>
            <person name="Yang P."/>
            <person name="Bao Y."/>
            <person name="Zhao W."/>
            <person name="Wang W."/>
            <person name="Lu H."/>
            <person name="Wang Q."/>
            <person name="Cui N."/>
            <person name="Li J."/>
            <person name="Chen X."/>
            <person name="Luo L."/>
            <person name="Yu J."/>
            <person name="Kang L."/>
            <person name="Cui F."/>
        </authorList>
    </citation>
    <scope>NUCLEOTIDE SEQUENCE [LARGE SCALE GENOMIC DNA]</scope>
    <source>
        <strain evidence="4">Lst14</strain>
    </source>
</reference>
<dbReference type="Proteomes" id="UP000291343">
    <property type="component" value="Unassembled WGS sequence"/>
</dbReference>
<proteinExistence type="inferred from homology"/>
<evidence type="ECO:0000256" key="3">
    <source>
        <dbReference type="PIRSR" id="PIRSR607822-1"/>
    </source>
</evidence>
<dbReference type="InParanoid" id="A0A482XTA3"/>
<dbReference type="PRINTS" id="PR01950">
    <property type="entry name" value="LANCSUPER"/>
</dbReference>
<dbReference type="OrthoDB" id="10257263at2759"/>
<comment type="caution">
    <text evidence="4">The sequence shown here is derived from an EMBL/GenBank/DDBJ whole genome shotgun (WGS) entry which is preliminary data.</text>
</comment>
<dbReference type="CDD" id="cd04794">
    <property type="entry name" value="euk_LANCL"/>
    <property type="match status" value="1"/>
</dbReference>
<organism evidence="4 5">
    <name type="scientific">Laodelphax striatellus</name>
    <name type="common">Small brown planthopper</name>
    <name type="synonym">Delphax striatella</name>
    <dbReference type="NCBI Taxonomy" id="195883"/>
    <lineage>
        <taxon>Eukaryota</taxon>
        <taxon>Metazoa</taxon>
        <taxon>Ecdysozoa</taxon>
        <taxon>Arthropoda</taxon>
        <taxon>Hexapoda</taxon>
        <taxon>Insecta</taxon>
        <taxon>Pterygota</taxon>
        <taxon>Neoptera</taxon>
        <taxon>Paraneoptera</taxon>
        <taxon>Hemiptera</taxon>
        <taxon>Auchenorrhyncha</taxon>
        <taxon>Fulgoroidea</taxon>
        <taxon>Delphacidae</taxon>
        <taxon>Criomorphinae</taxon>
        <taxon>Laodelphax</taxon>
    </lineage>
</organism>
<dbReference type="FunFam" id="1.50.10.10:FF:000012">
    <property type="entry name" value="LanC-like protein 3"/>
    <property type="match status" value="1"/>
</dbReference>
<feature type="binding site" evidence="3">
    <location>
        <position position="343"/>
    </location>
    <ligand>
        <name>Zn(2+)</name>
        <dbReference type="ChEBI" id="CHEBI:29105"/>
    </ligand>
</feature>
<dbReference type="SMART" id="SM01260">
    <property type="entry name" value="LANC_like"/>
    <property type="match status" value="1"/>
</dbReference>
<sequence>MSRSSHGEPRRYFINNLPDHVASSEVIIDEARIKDQILQIVSNILKKEPPSAKHADGGLYVGIGGIAYMFFHLSQNRAFQHEKEQFVAKGLEYIREAERFYSNKSSRDAGNIVGFLLGASGCHAVSAVLNHCIGHEEVSKNNVEQYSSAMNMCLPINFLPYGGDELLVGRAGVINGDIWLENVLGRKNIPTDLLVKVCKSTFDSGQIYARAHCPHFALMYSYYQTEYLGAAHGLSSIVQMLLSVPEFLSAYPEAVPYLKKSVDDLLSVQTENGNFPPAMDEVGSNSRSSDNELVHWCHGGPGVIYLLAKAYLIWKEERYLIACLKIGDLVWEKGLLKKGPGICHGIAGSGYVFLLLYQLTNDKKHLHRAKQFAEFLNSSDFERARIPDSPYSLYEGWAGTVCFLADLLAPEKAEFPFFKIFS</sequence>
<dbReference type="GO" id="GO:0005975">
    <property type="term" value="P:carbohydrate metabolic process"/>
    <property type="evidence" value="ECO:0007669"/>
    <property type="project" value="InterPro"/>
</dbReference>
<dbReference type="EMBL" id="QKKF02000897">
    <property type="protein sequence ID" value="RZF48894.1"/>
    <property type="molecule type" value="Genomic_DNA"/>
</dbReference>
<feature type="binding site" evidence="3">
    <location>
        <position position="297"/>
    </location>
    <ligand>
        <name>Zn(2+)</name>
        <dbReference type="ChEBI" id="CHEBI:29105"/>
    </ligand>
</feature>
<dbReference type="FunCoup" id="A0A482XTA3">
    <property type="interactions" value="167"/>
</dbReference>
<dbReference type="Gene3D" id="1.50.10.10">
    <property type="match status" value="1"/>
</dbReference>
<dbReference type="GO" id="GO:0031179">
    <property type="term" value="P:peptide modification"/>
    <property type="evidence" value="ECO:0007669"/>
    <property type="project" value="InterPro"/>
</dbReference>
<evidence type="ECO:0000313" key="5">
    <source>
        <dbReference type="Proteomes" id="UP000291343"/>
    </source>
</evidence>
<gene>
    <name evidence="4" type="ORF">LSTR_LSTR003274</name>
</gene>
<dbReference type="PANTHER" id="PTHR12736">
    <property type="entry name" value="LANC-LIKE PROTEIN"/>
    <property type="match status" value="1"/>
</dbReference>
<dbReference type="GO" id="GO:0005886">
    <property type="term" value="C:plasma membrane"/>
    <property type="evidence" value="ECO:0007669"/>
    <property type="project" value="TreeGrafter"/>
</dbReference>
<evidence type="ECO:0000256" key="2">
    <source>
        <dbReference type="ARBA" id="ARBA00069999"/>
    </source>
</evidence>
<feature type="binding site" evidence="3">
    <location>
        <position position="344"/>
    </location>
    <ligand>
        <name>Zn(2+)</name>
        <dbReference type="ChEBI" id="CHEBI:29105"/>
    </ligand>
</feature>